<feature type="coiled-coil region" evidence="2">
    <location>
        <begin position="471"/>
        <end position="657"/>
    </location>
</feature>
<evidence type="ECO:0000256" key="3">
    <source>
        <dbReference type="SAM" id="MobiDB-lite"/>
    </source>
</evidence>
<feature type="compositionally biased region" description="Low complexity" evidence="3">
    <location>
        <begin position="117"/>
        <end position="135"/>
    </location>
</feature>
<feature type="region of interest" description="Disordered" evidence="3">
    <location>
        <begin position="264"/>
        <end position="319"/>
    </location>
</feature>
<dbReference type="PANTHER" id="PTHR16127:SF13">
    <property type="entry name" value="GH01188P"/>
    <property type="match status" value="1"/>
</dbReference>
<feature type="compositionally biased region" description="Low complexity" evidence="3">
    <location>
        <begin position="774"/>
        <end position="801"/>
    </location>
</feature>
<keyword evidence="5" id="KW-1185">Reference proteome</keyword>
<feature type="region of interest" description="Disordered" evidence="3">
    <location>
        <begin position="115"/>
        <end position="157"/>
    </location>
</feature>
<organism evidence="4 5">
    <name type="scientific">Necator americanus</name>
    <name type="common">Human hookworm</name>
    <dbReference type="NCBI Taxonomy" id="51031"/>
    <lineage>
        <taxon>Eukaryota</taxon>
        <taxon>Metazoa</taxon>
        <taxon>Ecdysozoa</taxon>
        <taxon>Nematoda</taxon>
        <taxon>Chromadorea</taxon>
        <taxon>Rhabditida</taxon>
        <taxon>Rhabditina</taxon>
        <taxon>Rhabditomorpha</taxon>
        <taxon>Strongyloidea</taxon>
        <taxon>Ancylostomatidae</taxon>
        <taxon>Bunostominae</taxon>
        <taxon>Necator</taxon>
    </lineage>
</organism>
<feature type="region of interest" description="Disordered" evidence="3">
    <location>
        <begin position="172"/>
        <end position="206"/>
    </location>
</feature>
<feature type="compositionally biased region" description="Polar residues" evidence="3">
    <location>
        <begin position="295"/>
        <end position="312"/>
    </location>
</feature>
<evidence type="ECO:0000313" key="4">
    <source>
        <dbReference type="EMBL" id="KAK6730338.1"/>
    </source>
</evidence>
<feature type="region of interest" description="Disordered" evidence="3">
    <location>
        <begin position="357"/>
        <end position="381"/>
    </location>
</feature>
<feature type="coiled-coil region" evidence="2">
    <location>
        <begin position="693"/>
        <end position="762"/>
    </location>
</feature>
<evidence type="ECO:0000313" key="5">
    <source>
        <dbReference type="Proteomes" id="UP001303046"/>
    </source>
</evidence>
<dbReference type="Pfam" id="PF09728">
    <property type="entry name" value="Taxilin"/>
    <property type="match status" value="1"/>
</dbReference>
<proteinExistence type="inferred from homology"/>
<reference evidence="4 5" key="1">
    <citation type="submission" date="2023-08" db="EMBL/GenBank/DDBJ databases">
        <title>A Necator americanus chromosomal reference genome.</title>
        <authorList>
            <person name="Ilik V."/>
            <person name="Petrzelkova K.J."/>
            <person name="Pardy F."/>
            <person name="Fuh T."/>
            <person name="Niatou-Singa F.S."/>
            <person name="Gouil Q."/>
            <person name="Baker L."/>
            <person name="Ritchie M.E."/>
            <person name="Jex A.R."/>
            <person name="Gazzola D."/>
            <person name="Li H."/>
            <person name="Toshio Fujiwara R."/>
            <person name="Zhan B."/>
            <person name="Aroian R.V."/>
            <person name="Pafco B."/>
            <person name="Schwarz E.M."/>
        </authorList>
    </citation>
    <scope>NUCLEOTIDE SEQUENCE [LARGE SCALE GENOMIC DNA]</scope>
    <source>
        <strain evidence="4 5">Aroian</strain>
        <tissue evidence="4">Whole animal</tissue>
    </source>
</reference>
<evidence type="ECO:0008006" key="6">
    <source>
        <dbReference type="Google" id="ProtNLM"/>
    </source>
</evidence>
<feature type="compositionally biased region" description="Polar residues" evidence="3">
    <location>
        <begin position="266"/>
        <end position="275"/>
    </location>
</feature>
<accession>A0ABR1BYZ5</accession>
<comment type="similarity">
    <text evidence="1">Belongs to the taxilin family.</text>
</comment>
<gene>
    <name evidence="4" type="primary">Necator_chrI.g3171</name>
    <name evidence="4" type="ORF">RB195_007042</name>
</gene>
<comment type="caution">
    <text evidence="4">The sequence shown here is derived from an EMBL/GenBank/DDBJ whole genome shotgun (WGS) entry which is preliminary data.</text>
</comment>
<dbReference type="PANTHER" id="PTHR16127">
    <property type="entry name" value="TAXILIN"/>
    <property type="match status" value="1"/>
</dbReference>
<evidence type="ECO:0000256" key="1">
    <source>
        <dbReference type="ARBA" id="ARBA00009550"/>
    </source>
</evidence>
<protein>
    <recommendedName>
        <fullName evidence="6">Transforming acidic coiled-coil-containing protein C-terminal domain-containing protein</fullName>
    </recommendedName>
</protein>
<dbReference type="EMBL" id="JAVFWL010000001">
    <property type="protein sequence ID" value="KAK6730338.1"/>
    <property type="molecule type" value="Genomic_DNA"/>
</dbReference>
<sequence>MSRCLLEEQAPHGFEMSQLMFSDDDDVSRHAADLEQIHKSIALNEPSFLPFNSAYCKENQISCTRLEKTPIYRRLHPERRCPLGEVFVKPFVPVTNSNDEYEFGSDHDACNEQAVRSSFSYSRPPSTESSASSGSATDQRPNTPLSTSNTPRLDRRKRLRLQKLRDAVIAARSTASDDDQEFVPGPCEFGSLLDDQETPTRKLRPRRELWNSDDDLPLADVQLQVVLDISEKEAQAFAALKRSSECVSPAEANTTDHDVDDFAYLPTSQPIQSNLKRGAKRKRTQLSTPKAGDSDTFSPRSVKVTRTATSSVFRRKRRHTTGECHTLTEGQSDSDMDQPLSHFATFSDVHKMSRSTAKKKKSRLSCGNSTDEEYKGSDSEMPLSEIRRRQRIVNDITGDLCGYLRGVDKYFNEVLLDLLICDQPTSHLLWTSWKIVDDKSGMKPPRSTASTESGMEIVQKSLEGLSLEDKVTKLLKRVVESEDQNAKLREKAAQVDKVTKANASLEKKLEKTNLILLKTEDAKGKLEELCRELQRMNKQIREDSLNKVRLLEHERQQAVEQLRTALKSIEASMNEGKERSDALAADNGRLAEKLKELGQEYESRITAIQEQYKEKDSYWQEYNKAKDIEIKLLKTKLEAAEINAQKSALEKEELTRTFVEGTARMGGALENEKALRAEVKRYAGRYEEITKSLAESNAAFDKFKKEIDRVNANFKKVETDSFKWKQKYEEASKNVLVLTMAKKELEENAVLQQKKLGQLEQLCRALSSRQTNPTATPTTDSAATATAALTSPTDQASSSSS</sequence>
<keyword evidence="2" id="KW-0175">Coiled coil</keyword>
<dbReference type="InterPro" id="IPR026183">
    <property type="entry name" value="Taxilin_fam"/>
</dbReference>
<feature type="region of interest" description="Disordered" evidence="3">
    <location>
        <begin position="767"/>
        <end position="801"/>
    </location>
</feature>
<name>A0ABR1BYZ5_NECAM</name>
<dbReference type="Proteomes" id="UP001303046">
    <property type="component" value="Unassembled WGS sequence"/>
</dbReference>
<feature type="compositionally biased region" description="Polar residues" evidence="3">
    <location>
        <begin position="136"/>
        <end position="151"/>
    </location>
</feature>
<evidence type="ECO:0000256" key="2">
    <source>
        <dbReference type="SAM" id="Coils"/>
    </source>
</evidence>